<dbReference type="SUPFAM" id="SSF51445">
    <property type="entry name" value="(Trans)glycosidases"/>
    <property type="match status" value="1"/>
</dbReference>
<dbReference type="GO" id="GO:0016787">
    <property type="term" value="F:hydrolase activity"/>
    <property type="evidence" value="ECO:0007669"/>
    <property type="project" value="UniProtKB-KW"/>
</dbReference>
<evidence type="ECO:0000313" key="5">
    <source>
        <dbReference type="Proteomes" id="UP001610444"/>
    </source>
</evidence>
<keyword evidence="1" id="KW-0472">Membrane</keyword>
<dbReference type="RefSeq" id="XP_070893509.1">
    <property type="nucleotide sequence ID" value="XM_071047155.1"/>
</dbReference>
<feature type="domain" description="DUF5597" evidence="3">
    <location>
        <begin position="386"/>
        <end position="527"/>
    </location>
</feature>
<evidence type="ECO:0000256" key="1">
    <source>
        <dbReference type="SAM" id="Phobius"/>
    </source>
</evidence>
<proteinExistence type="predicted"/>
<comment type="caution">
    <text evidence="4">The sequence shown here is derived from an EMBL/GenBank/DDBJ whole genome shotgun (WGS) entry which is preliminary data.</text>
</comment>
<reference evidence="4 5" key="1">
    <citation type="submission" date="2024-07" db="EMBL/GenBank/DDBJ databases">
        <title>Section-level genome sequencing and comparative genomics of Aspergillus sections Usti and Cavernicolus.</title>
        <authorList>
            <consortium name="Lawrence Berkeley National Laboratory"/>
            <person name="Nybo J.L."/>
            <person name="Vesth T.C."/>
            <person name="Theobald S."/>
            <person name="Frisvad J.C."/>
            <person name="Larsen T.O."/>
            <person name="Kjaerboelling I."/>
            <person name="Rothschild-Mancinelli K."/>
            <person name="Lyhne E.K."/>
            <person name="Kogle M.E."/>
            <person name="Barry K."/>
            <person name="Clum A."/>
            <person name="Na H."/>
            <person name="Ledsgaard L."/>
            <person name="Lin J."/>
            <person name="Lipzen A."/>
            <person name="Kuo A."/>
            <person name="Riley R."/>
            <person name="Mondo S."/>
            <person name="LaButti K."/>
            <person name="Haridas S."/>
            <person name="Pangalinan J."/>
            <person name="Salamov A.A."/>
            <person name="Simmons B.A."/>
            <person name="Magnuson J.K."/>
            <person name="Chen J."/>
            <person name="Drula E."/>
            <person name="Henrissat B."/>
            <person name="Wiebenga A."/>
            <person name="Lubbers R.J."/>
            <person name="Gomes A.C."/>
            <person name="Macurrencykelacurrency M.R."/>
            <person name="Stajich J."/>
            <person name="Grigoriev I.V."/>
            <person name="Mortensen U.H."/>
            <person name="De vries R.P."/>
            <person name="Baker S.E."/>
            <person name="Andersen M.R."/>
        </authorList>
    </citation>
    <scope>NUCLEOTIDE SEQUENCE [LARGE SCALE GENOMIC DNA]</scope>
    <source>
        <strain evidence="4 5">CBS 756.74</strain>
    </source>
</reference>
<protein>
    <submittedName>
        <fullName evidence="4">Glycoside hydrolase superfamily</fullName>
    </submittedName>
</protein>
<gene>
    <name evidence="4" type="ORF">BJX68DRAFT_272210</name>
</gene>
<dbReference type="InterPro" id="IPR040719">
    <property type="entry name" value="DUF5597"/>
</dbReference>
<feature type="domain" description="Glycoside hydrolase 35 catalytic" evidence="2">
    <location>
        <begin position="16"/>
        <end position="197"/>
    </location>
</feature>
<dbReference type="EMBL" id="JBFXLR010000075">
    <property type="protein sequence ID" value="KAL2839340.1"/>
    <property type="molecule type" value="Genomic_DNA"/>
</dbReference>
<dbReference type="InterPro" id="IPR031330">
    <property type="entry name" value="Gly_Hdrlase_35_cat"/>
</dbReference>
<dbReference type="GeneID" id="98162319"/>
<keyword evidence="1" id="KW-1133">Transmembrane helix</keyword>
<keyword evidence="1" id="KW-0812">Transmembrane</keyword>
<evidence type="ECO:0000259" key="3">
    <source>
        <dbReference type="Pfam" id="PF18120"/>
    </source>
</evidence>
<feature type="transmembrane region" description="Helical" evidence="1">
    <location>
        <begin position="451"/>
        <end position="474"/>
    </location>
</feature>
<sequence length="562" mass="62113">MTEPPHLHKIAQGWELLVDGKPYLILGAELQNSSMSSARYMDTVWQKIADMGVNTVLGAVAWEDIEVEEGQYQFSELDLVIRGAASHGLRLIITWFGAFKNGMSSYAPAWVKKNPRRFPRMQIRGEDGSLEFTNVLSILHGGCAEVEARAFAALMGHLCDMDEMRTVIMVQVENEVGLLGDSRDRSSPANTIYASPVPKQLVNFLTREKDSLLPDLTRNFSDFGENPGSWPQYFGETVHAEELFMAYHYALYVNKVAAAGKKRYNIPLFTNVWLPRPGKNTSSDGVVSGGGKPGDYPSGGAVPAVLDIWKRFAPALDFIAPDIYSTSYSRSCATYALNGRQPLFIPEQHRTDFGARRIWEAIGLHGAIGASPFGIDTIAEHEAAGLKTHYTLLGSMASRILESRRRTPAPGHFSTITGFFFDEYNSDGSDPSPSPVSRHLGDYELQIYREFVFGVAGPGFGIIVALASDIFLLVGMGFRVEFKSTPPAARLTGILRFEEKSVVDKQRGMLRTERKFNGDETRSGRWANMPTEKPDCGFIPITIPARTMIGQVHVYSLGSGEF</sequence>
<dbReference type="Gene3D" id="3.20.20.80">
    <property type="entry name" value="Glycosidases"/>
    <property type="match status" value="1"/>
</dbReference>
<keyword evidence="5" id="KW-1185">Reference proteome</keyword>
<dbReference type="Proteomes" id="UP001610444">
    <property type="component" value="Unassembled WGS sequence"/>
</dbReference>
<name>A0ABR4JH15_9EURO</name>
<evidence type="ECO:0000259" key="2">
    <source>
        <dbReference type="Pfam" id="PF01301"/>
    </source>
</evidence>
<dbReference type="Pfam" id="PF01301">
    <property type="entry name" value="Glyco_hydro_35"/>
    <property type="match status" value="1"/>
</dbReference>
<accession>A0ABR4JH15</accession>
<evidence type="ECO:0000313" key="4">
    <source>
        <dbReference type="EMBL" id="KAL2839340.1"/>
    </source>
</evidence>
<dbReference type="InterPro" id="IPR017853">
    <property type="entry name" value="GH"/>
</dbReference>
<dbReference type="Pfam" id="PF18120">
    <property type="entry name" value="DUF5597"/>
    <property type="match status" value="1"/>
</dbReference>
<keyword evidence="4" id="KW-0378">Hydrolase</keyword>
<organism evidence="4 5">
    <name type="scientific">Aspergillus pseudodeflectus</name>
    <dbReference type="NCBI Taxonomy" id="176178"/>
    <lineage>
        <taxon>Eukaryota</taxon>
        <taxon>Fungi</taxon>
        <taxon>Dikarya</taxon>
        <taxon>Ascomycota</taxon>
        <taxon>Pezizomycotina</taxon>
        <taxon>Eurotiomycetes</taxon>
        <taxon>Eurotiomycetidae</taxon>
        <taxon>Eurotiales</taxon>
        <taxon>Aspergillaceae</taxon>
        <taxon>Aspergillus</taxon>
        <taxon>Aspergillus subgen. Nidulantes</taxon>
    </lineage>
</organism>
<dbReference type="Gene3D" id="2.60.220.20">
    <property type="entry name" value="putative beta-Galactosidase from caulobacter crescentus"/>
    <property type="match status" value="1"/>
</dbReference>